<accession>A0A401QG82</accession>
<feature type="non-terminal residue" evidence="2">
    <location>
        <position position="73"/>
    </location>
</feature>
<evidence type="ECO:0000313" key="3">
    <source>
        <dbReference type="Proteomes" id="UP000288216"/>
    </source>
</evidence>
<proteinExistence type="predicted"/>
<feature type="coiled-coil region" evidence="1">
    <location>
        <begin position="13"/>
        <end position="72"/>
    </location>
</feature>
<name>A0A401QG82_SCYTO</name>
<gene>
    <name evidence="2" type="ORF">scyTo_0024893</name>
</gene>
<evidence type="ECO:0000313" key="2">
    <source>
        <dbReference type="EMBL" id="GCB84352.1"/>
    </source>
</evidence>
<protein>
    <submittedName>
        <fullName evidence="2">Uncharacterized protein</fullName>
    </submittedName>
</protein>
<keyword evidence="3" id="KW-1185">Reference proteome</keyword>
<reference evidence="2 3" key="1">
    <citation type="journal article" date="2018" name="Nat. Ecol. Evol.">
        <title>Shark genomes provide insights into elasmobranch evolution and the origin of vertebrates.</title>
        <authorList>
            <person name="Hara Y"/>
            <person name="Yamaguchi K"/>
            <person name="Onimaru K"/>
            <person name="Kadota M"/>
            <person name="Koyanagi M"/>
            <person name="Keeley SD"/>
            <person name="Tatsumi K"/>
            <person name="Tanaka K"/>
            <person name="Motone F"/>
            <person name="Kageyama Y"/>
            <person name="Nozu R"/>
            <person name="Adachi N"/>
            <person name="Nishimura O"/>
            <person name="Nakagawa R"/>
            <person name="Tanegashima C"/>
            <person name="Kiyatake I"/>
            <person name="Matsumoto R"/>
            <person name="Murakumo K"/>
            <person name="Nishida K"/>
            <person name="Terakita A"/>
            <person name="Kuratani S"/>
            <person name="Sato K"/>
            <person name="Hyodo S Kuraku.S."/>
        </authorList>
    </citation>
    <scope>NUCLEOTIDE SEQUENCE [LARGE SCALE GENOMIC DNA]</scope>
</reference>
<organism evidence="2 3">
    <name type="scientific">Scyliorhinus torazame</name>
    <name type="common">Cloudy catshark</name>
    <name type="synonym">Catulus torazame</name>
    <dbReference type="NCBI Taxonomy" id="75743"/>
    <lineage>
        <taxon>Eukaryota</taxon>
        <taxon>Metazoa</taxon>
        <taxon>Chordata</taxon>
        <taxon>Craniata</taxon>
        <taxon>Vertebrata</taxon>
        <taxon>Chondrichthyes</taxon>
        <taxon>Elasmobranchii</taxon>
        <taxon>Galeomorphii</taxon>
        <taxon>Galeoidea</taxon>
        <taxon>Carcharhiniformes</taxon>
        <taxon>Scyliorhinidae</taxon>
        <taxon>Scyliorhinus</taxon>
    </lineage>
</organism>
<dbReference type="EMBL" id="BFAA01060778">
    <property type="protein sequence ID" value="GCB84352.1"/>
    <property type="molecule type" value="Genomic_DNA"/>
</dbReference>
<sequence>MFYFFDLVLVCLLQDFERKTKALRESCIELSKEITQRKREIKTTKEEVENKMDDVKNMQIELEKKLEDEEHLK</sequence>
<comment type="caution">
    <text evidence="2">The sequence shown here is derived from an EMBL/GenBank/DDBJ whole genome shotgun (WGS) entry which is preliminary data.</text>
</comment>
<keyword evidence="1" id="KW-0175">Coiled coil</keyword>
<evidence type="ECO:0000256" key="1">
    <source>
        <dbReference type="SAM" id="Coils"/>
    </source>
</evidence>
<dbReference type="Proteomes" id="UP000288216">
    <property type="component" value="Unassembled WGS sequence"/>
</dbReference>
<dbReference type="AlphaFoldDB" id="A0A401QG82"/>